<dbReference type="SUPFAM" id="SSF52172">
    <property type="entry name" value="CheY-like"/>
    <property type="match status" value="2"/>
</dbReference>
<name>A0A1W6L697_9BURK</name>
<dbReference type="InterPro" id="IPR005467">
    <property type="entry name" value="His_kinase_dom"/>
</dbReference>
<dbReference type="InterPro" id="IPR003594">
    <property type="entry name" value="HATPase_dom"/>
</dbReference>
<accession>A0A1W6L697</accession>
<evidence type="ECO:0000313" key="5">
    <source>
        <dbReference type="Proteomes" id="UP000193427"/>
    </source>
</evidence>
<dbReference type="InterPro" id="IPR004358">
    <property type="entry name" value="Sig_transdc_His_kin-like_C"/>
</dbReference>
<dbReference type="Gene3D" id="1.10.287.130">
    <property type="match status" value="1"/>
</dbReference>
<dbReference type="InterPro" id="IPR000014">
    <property type="entry name" value="PAS"/>
</dbReference>
<dbReference type="RefSeq" id="WP_085750118.1">
    <property type="nucleotide sequence ID" value="NZ_BSPR01000008.1"/>
</dbReference>
<dbReference type="CDD" id="cd00082">
    <property type="entry name" value="HisKA"/>
    <property type="match status" value="1"/>
</dbReference>
<dbReference type="InterPro" id="IPR001789">
    <property type="entry name" value="Sig_transdc_resp-reg_receiver"/>
</dbReference>
<comment type="catalytic activity">
    <reaction evidence="1">
        <text>ATP + protein L-histidine = ADP + protein N-phospho-L-histidine.</text>
        <dbReference type="EC" id="2.7.13.3"/>
    </reaction>
</comment>
<dbReference type="SMART" id="SM00448">
    <property type="entry name" value="REC"/>
    <property type="match status" value="2"/>
</dbReference>
<dbReference type="InterPro" id="IPR035965">
    <property type="entry name" value="PAS-like_dom_sf"/>
</dbReference>
<evidence type="ECO:0000256" key="2">
    <source>
        <dbReference type="ARBA" id="ARBA00012438"/>
    </source>
</evidence>
<dbReference type="SMART" id="SM00387">
    <property type="entry name" value="HATPase_c"/>
    <property type="match status" value="1"/>
</dbReference>
<dbReference type="InterPro" id="IPR003661">
    <property type="entry name" value="HisK_dim/P_dom"/>
</dbReference>
<dbReference type="AlphaFoldDB" id="A0A1W6L697"/>
<dbReference type="NCBIfam" id="TIGR00229">
    <property type="entry name" value="sensory_box"/>
    <property type="match status" value="1"/>
</dbReference>
<dbReference type="SUPFAM" id="SSF55785">
    <property type="entry name" value="PYP-like sensor domain (PAS domain)"/>
    <property type="match status" value="1"/>
</dbReference>
<dbReference type="CDD" id="cd00130">
    <property type="entry name" value="PAS"/>
    <property type="match status" value="1"/>
</dbReference>
<dbReference type="GO" id="GO:0000155">
    <property type="term" value="F:phosphorelay sensor kinase activity"/>
    <property type="evidence" value="ECO:0007669"/>
    <property type="project" value="InterPro"/>
</dbReference>
<dbReference type="EMBL" id="CP015118">
    <property type="protein sequence ID" value="ARN19849.1"/>
    <property type="molecule type" value="Genomic_DNA"/>
</dbReference>
<keyword evidence="3" id="KW-0597">Phosphoprotein</keyword>
<dbReference type="Pfam" id="PF00072">
    <property type="entry name" value="Response_reg"/>
    <property type="match status" value="2"/>
</dbReference>
<dbReference type="InterPro" id="IPR036097">
    <property type="entry name" value="HisK_dim/P_sf"/>
</dbReference>
<dbReference type="PRINTS" id="PR00344">
    <property type="entry name" value="BCTRLSENSOR"/>
</dbReference>
<dbReference type="Gene3D" id="3.30.450.20">
    <property type="entry name" value="PAS domain"/>
    <property type="match status" value="1"/>
</dbReference>
<dbReference type="EC" id="2.7.13.3" evidence="2"/>
<evidence type="ECO:0000313" key="4">
    <source>
        <dbReference type="EMBL" id="ARN19849.1"/>
    </source>
</evidence>
<sequence length="657" mass="71838">MSGKAIRVLIVEDNDDDARLEMRMLRQGGFEPDWRRVQDGESLQAAFAEARWDAVLSDFRLPRFTGLEALAMFRIARLDIPFIFVSGTIGEETAVAAMKAGASDYVMKQNLARLAPVLERELNQALIRADHRKGQQDLELSRDLYVDLYESAPVGFLTLSPEGLIEQVNLTGAEMLGTARDQLLRGRFVLFVQPADTDRWYEHFVHSLHHGTRQRLELALRGREGLPLHVQLDCMRVGGLAGPPLVRVAMTDITDRRAAEADLRRFQVQLRDVQKMESIGTLAGGIAHDFNNILGAILGNLALAQAEVGEGHAAAACLAEIHKASLRARNLVQQILTFSRREPQELVVQPLRPIVEETRQLLRATLPAGIDFDVALADEALHVLADATQLQQVLMNLCTNAWHALKDGTGGITVGLDAVTLDLSQSQRLGGAPPGPYAHLWVRDTGVGMDDATRARIFEPFFTTKPVGQGTGLGLSVVHGILNAHHGAMSVDSAPGEGSTFHLYFPVTDPPSSGPGDDDDALAQGLIGGHGEHVLYVDDDETMVVMVERLLERCGYRVSGYQDPQAALVAVRDHPGDFDFVVTDFNMPECSGLDVAHELAKLSPGLPVVISSGYITDELRDEARRAGVRSLLEKQNTFQDLGRLVGRILAQRSGEGR</sequence>
<dbReference type="Pfam" id="PF00512">
    <property type="entry name" value="HisKA"/>
    <property type="match status" value="1"/>
</dbReference>
<dbReference type="SMART" id="SM00091">
    <property type="entry name" value="PAS"/>
    <property type="match status" value="1"/>
</dbReference>
<dbReference type="PROSITE" id="PS50109">
    <property type="entry name" value="HIS_KIN"/>
    <property type="match status" value="1"/>
</dbReference>
<dbReference type="PANTHER" id="PTHR43065">
    <property type="entry name" value="SENSOR HISTIDINE KINASE"/>
    <property type="match status" value="1"/>
</dbReference>
<dbReference type="OrthoDB" id="5389366at2"/>
<dbReference type="PROSITE" id="PS50112">
    <property type="entry name" value="PAS"/>
    <property type="match status" value="1"/>
</dbReference>
<dbReference type="InterPro" id="IPR036890">
    <property type="entry name" value="HATPase_C_sf"/>
</dbReference>
<dbReference type="Proteomes" id="UP000193427">
    <property type="component" value="Chromosome"/>
</dbReference>
<dbReference type="SMART" id="SM00388">
    <property type="entry name" value="HisKA"/>
    <property type="match status" value="1"/>
</dbReference>
<proteinExistence type="predicted"/>
<dbReference type="Pfam" id="PF02518">
    <property type="entry name" value="HATPase_c"/>
    <property type="match status" value="1"/>
</dbReference>
<reference evidence="4 5" key="1">
    <citation type="submission" date="2016-04" db="EMBL/GenBank/DDBJ databases">
        <title>Complete genome sequence of natural rubber-degrading, novel Gram-negative bacterium, Rhizobacter gummiphilus strain NS21.</title>
        <authorList>
            <person name="Tabata M."/>
            <person name="Kasai D."/>
            <person name="Fukuda M."/>
        </authorList>
    </citation>
    <scope>NUCLEOTIDE SEQUENCE [LARGE SCALE GENOMIC DNA]</scope>
    <source>
        <strain evidence="4 5">NS21</strain>
    </source>
</reference>
<dbReference type="STRING" id="946333.A4W93_07940"/>
<dbReference type="PANTHER" id="PTHR43065:SF42">
    <property type="entry name" value="TWO-COMPONENT SENSOR PPRA"/>
    <property type="match status" value="1"/>
</dbReference>
<dbReference type="PROSITE" id="PS50110">
    <property type="entry name" value="RESPONSE_REGULATORY"/>
    <property type="match status" value="2"/>
</dbReference>
<organism evidence="4 5">
    <name type="scientific">Piscinibacter gummiphilus</name>
    <dbReference type="NCBI Taxonomy" id="946333"/>
    <lineage>
        <taxon>Bacteria</taxon>
        <taxon>Pseudomonadati</taxon>
        <taxon>Pseudomonadota</taxon>
        <taxon>Betaproteobacteria</taxon>
        <taxon>Burkholderiales</taxon>
        <taxon>Sphaerotilaceae</taxon>
        <taxon>Piscinibacter</taxon>
    </lineage>
</organism>
<dbReference type="InterPro" id="IPR011006">
    <property type="entry name" value="CheY-like_superfamily"/>
</dbReference>
<evidence type="ECO:0000256" key="3">
    <source>
        <dbReference type="ARBA" id="ARBA00022553"/>
    </source>
</evidence>
<keyword evidence="5" id="KW-1185">Reference proteome</keyword>
<dbReference type="SUPFAM" id="SSF47384">
    <property type="entry name" value="Homodimeric domain of signal transducing histidine kinase"/>
    <property type="match status" value="1"/>
</dbReference>
<dbReference type="KEGG" id="rgu:A4W93_07940"/>
<evidence type="ECO:0000256" key="1">
    <source>
        <dbReference type="ARBA" id="ARBA00000085"/>
    </source>
</evidence>
<dbReference type="SUPFAM" id="SSF55874">
    <property type="entry name" value="ATPase domain of HSP90 chaperone/DNA topoisomerase II/histidine kinase"/>
    <property type="match status" value="1"/>
</dbReference>
<protein>
    <recommendedName>
        <fullName evidence="2">histidine kinase</fullName>
        <ecNumber evidence="2">2.7.13.3</ecNumber>
    </recommendedName>
</protein>
<gene>
    <name evidence="4" type="ORF">A4W93_07940</name>
</gene>
<dbReference type="Gene3D" id="3.40.50.2300">
    <property type="match status" value="2"/>
</dbReference>
<dbReference type="CDD" id="cd00156">
    <property type="entry name" value="REC"/>
    <property type="match status" value="2"/>
</dbReference>
<dbReference type="Gene3D" id="3.30.565.10">
    <property type="entry name" value="Histidine kinase-like ATPase, C-terminal domain"/>
    <property type="match status" value="1"/>
</dbReference>